<name>A0ACB5REC0_9CLOT</name>
<reference evidence="1" key="1">
    <citation type="journal article" date="2025" name="Int. J. Syst. Evol. Microbiol.">
        <title>Inconstantimicrobium mannanitabidum sp. nov., a novel member of the family Clostridiaceae isolated from anoxic soil under the treatment of reductive soil disinfestation.</title>
        <authorList>
            <person name="Ueki A."/>
            <person name="Tonouchi A."/>
            <person name="Honma S."/>
            <person name="Kaku N."/>
            <person name="Ueki K."/>
        </authorList>
    </citation>
    <scope>NUCLEOTIDE SEQUENCE</scope>
    <source>
        <strain evidence="1">TW13</strain>
    </source>
</reference>
<organism evidence="1 2">
    <name type="scientific">Inconstantimicrobium mannanitabidum</name>
    <dbReference type="NCBI Taxonomy" id="1604901"/>
    <lineage>
        <taxon>Bacteria</taxon>
        <taxon>Bacillati</taxon>
        <taxon>Bacillota</taxon>
        <taxon>Clostridia</taxon>
        <taxon>Eubacteriales</taxon>
        <taxon>Clostridiaceae</taxon>
        <taxon>Inconstantimicrobium</taxon>
    </lineage>
</organism>
<protein>
    <submittedName>
        <fullName evidence="1">Uncharacterized protein</fullName>
    </submittedName>
</protein>
<comment type="caution">
    <text evidence="1">The sequence shown here is derived from an EMBL/GenBank/DDBJ whole genome shotgun (WGS) entry which is preliminary data.</text>
</comment>
<accession>A0ACB5REC0</accession>
<keyword evidence="2" id="KW-1185">Reference proteome</keyword>
<sequence>MKTRFIDFEGIHGSGKSSCAWNLYNNLNEQGKDVNVYFEYDLDNAKESPCDLKFLAVLKKSELDFILEKFKEHRERIMSSIKQYGKYYCIFFAAFKDVPELFDELQEYEAYEGRLDADDFIQLVKGRIQHFVNIALENECIYVFESVIFQHILNELVRFSDCTSEYIVDSILEIEKILRPLNPMIFYLKPYDLKAQIDKVAKERLSDNYELYPDWIDWMVEYVKKSKYGERNHIKNRVDLMKYFMYRKEIEESAFKSLTMNKQEIIVEHIDYEAENHFIYKEVVMHI</sequence>
<dbReference type="EMBL" id="BROD01000001">
    <property type="protein sequence ID" value="GKX67127.1"/>
    <property type="molecule type" value="Genomic_DNA"/>
</dbReference>
<gene>
    <name evidence="1" type="ORF">rsdtw13_23850</name>
</gene>
<dbReference type="Proteomes" id="UP001058074">
    <property type="component" value="Unassembled WGS sequence"/>
</dbReference>
<evidence type="ECO:0000313" key="1">
    <source>
        <dbReference type="EMBL" id="GKX67127.1"/>
    </source>
</evidence>
<evidence type="ECO:0000313" key="2">
    <source>
        <dbReference type="Proteomes" id="UP001058074"/>
    </source>
</evidence>
<proteinExistence type="predicted"/>